<evidence type="ECO:0000313" key="2">
    <source>
        <dbReference type="EMBL" id="OJJ36712.1"/>
    </source>
</evidence>
<dbReference type="AlphaFoldDB" id="A0A1L9RP87"/>
<proteinExistence type="predicted"/>
<keyword evidence="3" id="KW-1185">Reference proteome</keyword>
<protein>
    <recommendedName>
        <fullName evidence="1">DUF7600 domain-containing protein</fullName>
    </recommendedName>
</protein>
<gene>
    <name evidence="2" type="ORF">ASPWEDRAFT_181691</name>
</gene>
<dbReference type="GeneID" id="63747730"/>
<dbReference type="InterPro" id="IPR036047">
    <property type="entry name" value="F-box-like_dom_sf"/>
</dbReference>
<name>A0A1L9RP87_ASPWE</name>
<dbReference type="SUPFAM" id="SSF81383">
    <property type="entry name" value="F-box domain"/>
    <property type="match status" value="1"/>
</dbReference>
<dbReference type="InterPro" id="IPR056021">
    <property type="entry name" value="DUF7600"/>
</dbReference>
<evidence type="ECO:0000313" key="3">
    <source>
        <dbReference type="Proteomes" id="UP000184383"/>
    </source>
</evidence>
<dbReference type="OrthoDB" id="4452694at2759"/>
<dbReference type="VEuPathDB" id="FungiDB:ASPWEDRAFT_181691"/>
<accession>A0A1L9RP87</accession>
<organism evidence="2 3">
    <name type="scientific">Aspergillus wentii DTO 134E9</name>
    <dbReference type="NCBI Taxonomy" id="1073089"/>
    <lineage>
        <taxon>Eukaryota</taxon>
        <taxon>Fungi</taxon>
        <taxon>Dikarya</taxon>
        <taxon>Ascomycota</taxon>
        <taxon>Pezizomycotina</taxon>
        <taxon>Eurotiomycetes</taxon>
        <taxon>Eurotiomycetidae</taxon>
        <taxon>Eurotiales</taxon>
        <taxon>Aspergillaceae</taxon>
        <taxon>Aspergillus</taxon>
        <taxon>Aspergillus subgen. Cremei</taxon>
    </lineage>
</organism>
<dbReference type="Proteomes" id="UP000184383">
    <property type="component" value="Unassembled WGS sequence"/>
</dbReference>
<dbReference type="Pfam" id="PF24539">
    <property type="entry name" value="DUF7600"/>
    <property type="match status" value="1"/>
</dbReference>
<dbReference type="EMBL" id="KV878211">
    <property type="protein sequence ID" value="OJJ36712.1"/>
    <property type="molecule type" value="Genomic_DNA"/>
</dbReference>
<feature type="domain" description="DUF7600" evidence="1">
    <location>
        <begin position="353"/>
        <end position="510"/>
    </location>
</feature>
<evidence type="ECO:0000259" key="1">
    <source>
        <dbReference type="Pfam" id="PF24539"/>
    </source>
</evidence>
<sequence length="1103" mass="124638">MDRKFCSICGIPIRCALREPTEGMDWDEEARTVRYFDSQNTSILTGIGYLNPVQPGIIKFFGPQDPSQSYLSPDVLLDSFRISYDAEDEAYTFAFHEVCWGVLRERISSNPSHVKSLATALSNVRYCSSISLLRSGNVYDDKADSLREFTDPWHEMMRMGCTYFMHAPLKFESVEEILSCCSKVGLKTLRRLEKRNAFFTPEISLDIFSKLPIEIAHLLLSSLPSVDVCHLRLASRAIADRSLTKNLPQFFWKSRFLPELEMGFALPENIRKCEDWRELYFLLRHELGVHRGCGRVSNRRRVWQRIGKNTEAYELYVQDICLQGVSMSWDDARQFTGTGKTRPGKLIRTEIMDQYDKHVYTGSRELYTRRLLLRSMPQKIRSVGISTCIFNSRLYISGLRLLTQDGDNSAMLVSHSLGRVVTSTEHQLQLLPKESFAGFELATCETGIVGMRLIVEVGSRRYPSAWVGRDGSIDRDIAFGYLPVENDQYFIDLAAGFDAFKMIALAMVETQSFFDIPDAHTSAPESLDMKGLILQPLWMPCQPAKTVLLVPQPVFPSRQKYNVILNIDFGSTGVYNLDKLTRIVAHLGDSQPVFTGLMFEYDLNEPCLLFGKRSDIEISFLIDGPGGERISRVTCEQPDHEKASFWTGIWSIEFYTNFRRHIKLKPSGPPSVPEGSPSLDQLFTKHTLLAPEGQVITGLTSIIDVRRNGFQTLGLQCSRLSKAQTGDRKIIKNALKSAAEICLSDDITSLGDRGHRHCVGYTHASLDNVKCIRFSSGILTHPREPKEISGLWLEYFDSRPSEIVGQWFKEVDSMCLQPGEKVIELSIKLVTHPRYISISDTIRVVSVSILTSHMQSKTAQTMESTPSEGYIQMKARSNRLEELSGLAWVFNTKHDHPRVVLSSTTDLEHISLWDPTISCEKPQLRAPERVLWQEADQNGQPDPVVSVSARRSFIYTVKYITGLVFTYRSGATRTIGLTDGDAGREVSLEDYKKLSNLNLTQGERGLLEVSFGFPGLTGEDSRTTFHQLAGSDLDIPDGRGYLEHHYIDLYSKHKSHLIGLGSGRISFNDMPKKELLGLWGYIIDDNLTMGLIYSDKPRSDMAS</sequence>
<reference evidence="3" key="1">
    <citation type="journal article" date="2017" name="Genome Biol.">
        <title>Comparative genomics reveals high biological diversity and specific adaptations in the industrially and medically important fungal genus Aspergillus.</title>
        <authorList>
            <person name="de Vries R.P."/>
            <person name="Riley R."/>
            <person name="Wiebenga A."/>
            <person name="Aguilar-Osorio G."/>
            <person name="Amillis S."/>
            <person name="Uchima C.A."/>
            <person name="Anderluh G."/>
            <person name="Asadollahi M."/>
            <person name="Askin M."/>
            <person name="Barry K."/>
            <person name="Battaglia E."/>
            <person name="Bayram O."/>
            <person name="Benocci T."/>
            <person name="Braus-Stromeyer S.A."/>
            <person name="Caldana C."/>
            <person name="Canovas D."/>
            <person name="Cerqueira G.C."/>
            <person name="Chen F."/>
            <person name="Chen W."/>
            <person name="Choi C."/>
            <person name="Clum A."/>
            <person name="Dos Santos R.A."/>
            <person name="Damasio A.R."/>
            <person name="Diallinas G."/>
            <person name="Emri T."/>
            <person name="Fekete E."/>
            <person name="Flipphi M."/>
            <person name="Freyberg S."/>
            <person name="Gallo A."/>
            <person name="Gournas C."/>
            <person name="Habgood R."/>
            <person name="Hainaut M."/>
            <person name="Harispe M.L."/>
            <person name="Henrissat B."/>
            <person name="Hilden K.S."/>
            <person name="Hope R."/>
            <person name="Hossain A."/>
            <person name="Karabika E."/>
            <person name="Karaffa L."/>
            <person name="Karanyi Z."/>
            <person name="Krasevec N."/>
            <person name="Kuo A."/>
            <person name="Kusch H."/>
            <person name="LaButti K."/>
            <person name="Lagendijk E.L."/>
            <person name="Lapidus A."/>
            <person name="Levasseur A."/>
            <person name="Lindquist E."/>
            <person name="Lipzen A."/>
            <person name="Logrieco A.F."/>
            <person name="MacCabe A."/>
            <person name="Maekelae M.R."/>
            <person name="Malavazi I."/>
            <person name="Melin P."/>
            <person name="Meyer V."/>
            <person name="Mielnichuk N."/>
            <person name="Miskei M."/>
            <person name="Molnar A.P."/>
            <person name="Mule G."/>
            <person name="Ngan C.Y."/>
            <person name="Orejas M."/>
            <person name="Orosz E."/>
            <person name="Ouedraogo J.P."/>
            <person name="Overkamp K.M."/>
            <person name="Park H.-S."/>
            <person name="Perrone G."/>
            <person name="Piumi F."/>
            <person name="Punt P.J."/>
            <person name="Ram A.F."/>
            <person name="Ramon A."/>
            <person name="Rauscher S."/>
            <person name="Record E."/>
            <person name="Riano-Pachon D.M."/>
            <person name="Robert V."/>
            <person name="Roehrig J."/>
            <person name="Ruller R."/>
            <person name="Salamov A."/>
            <person name="Salih N.S."/>
            <person name="Samson R.A."/>
            <person name="Sandor E."/>
            <person name="Sanguinetti M."/>
            <person name="Schuetze T."/>
            <person name="Sepcic K."/>
            <person name="Shelest E."/>
            <person name="Sherlock G."/>
            <person name="Sophianopoulou V."/>
            <person name="Squina F.M."/>
            <person name="Sun H."/>
            <person name="Susca A."/>
            <person name="Todd R.B."/>
            <person name="Tsang A."/>
            <person name="Unkles S.E."/>
            <person name="van de Wiele N."/>
            <person name="van Rossen-Uffink D."/>
            <person name="Oliveira J.V."/>
            <person name="Vesth T.C."/>
            <person name="Visser J."/>
            <person name="Yu J.-H."/>
            <person name="Zhou M."/>
            <person name="Andersen M.R."/>
            <person name="Archer D.B."/>
            <person name="Baker S.E."/>
            <person name="Benoit I."/>
            <person name="Brakhage A.A."/>
            <person name="Braus G.H."/>
            <person name="Fischer R."/>
            <person name="Frisvad J.C."/>
            <person name="Goldman G.H."/>
            <person name="Houbraken J."/>
            <person name="Oakley B."/>
            <person name="Pocsi I."/>
            <person name="Scazzocchio C."/>
            <person name="Seiboth B."/>
            <person name="vanKuyk P.A."/>
            <person name="Wortman J."/>
            <person name="Dyer P.S."/>
            <person name="Grigoriev I.V."/>
        </authorList>
    </citation>
    <scope>NUCLEOTIDE SEQUENCE [LARGE SCALE GENOMIC DNA]</scope>
    <source>
        <strain evidence="3">DTO 134E9</strain>
    </source>
</reference>
<dbReference type="RefSeq" id="XP_040690388.1">
    <property type="nucleotide sequence ID" value="XM_040831882.1"/>
</dbReference>
<dbReference type="STRING" id="1073089.A0A1L9RP87"/>